<dbReference type="EMBL" id="NXIF01000026">
    <property type="protein sequence ID" value="PKI80956.1"/>
    <property type="molecule type" value="Genomic_DNA"/>
</dbReference>
<dbReference type="OrthoDB" id="5368638at2"/>
<dbReference type="RefSeq" id="WP_101184680.1">
    <property type="nucleotide sequence ID" value="NZ_CP031218.1"/>
</dbReference>
<dbReference type="Proteomes" id="UP000233248">
    <property type="component" value="Unassembled WGS sequence"/>
</dbReference>
<gene>
    <name evidence="1" type="ORF">CP960_06880</name>
</gene>
<sequence length="204" mass="24444">MSKGKSLLDIHKYSKKAFQYLYDKLSDYDFKRPYITNDDPIASVTGIIWDITQEEEELKKIVKEMDKIDGIKAENSKSSNEKRVESWLKKAYFEHLYRGYAVSRGMLIKFMKNIINPKTPEGEKRLKYSSSKYFELYNDKFKKRLSRCRKNDRVYELQRKYPELNIMDAFAYGQIIDKFNTTNEDLELFEKIVKILTKEKEDYL</sequence>
<protein>
    <submittedName>
        <fullName evidence="1">Uncharacterized protein</fullName>
    </submittedName>
</protein>
<dbReference type="KEGG" id="ahs:AHALO_2270"/>
<organism evidence="1 2">
    <name type="scientific">Malaciobacter halophilus</name>
    <dbReference type="NCBI Taxonomy" id="197482"/>
    <lineage>
        <taxon>Bacteria</taxon>
        <taxon>Pseudomonadati</taxon>
        <taxon>Campylobacterota</taxon>
        <taxon>Epsilonproteobacteria</taxon>
        <taxon>Campylobacterales</taxon>
        <taxon>Arcobacteraceae</taxon>
        <taxon>Malaciobacter</taxon>
    </lineage>
</organism>
<evidence type="ECO:0000313" key="1">
    <source>
        <dbReference type="EMBL" id="PKI80956.1"/>
    </source>
</evidence>
<reference evidence="1 2" key="1">
    <citation type="submission" date="2017-09" db="EMBL/GenBank/DDBJ databases">
        <title>Genomics of the genus Arcobacter.</title>
        <authorList>
            <person name="Perez-Cataluna A."/>
            <person name="Figueras M.J."/>
            <person name="Salas-Masso N."/>
        </authorList>
    </citation>
    <scope>NUCLEOTIDE SEQUENCE [LARGE SCALE GENOMIC DNA]</scope>
    <source>
        <strain evidence="1 2">DSM 18005</strain>
    </source>
</reference>
<keyword evidence="2" id="KW-1185">Reference proteome</keyword>
<comment type="caution">
    <text evidence="1">The sequence shown here is derived from an EMBL/GenBank/DDBJ whole genome shotgun (WGS) entry which is preliminary data.</text>
</comment>
<accession>A0A2N1J316</accession>
<name>A0A2N1J316_9BACT</name>
<evidence type="ECO:0000313" key="2">
    <source>
        <dbReference type="Proteomes" id="UP000233248"/>
    </source>
</evidence>
<proteinExistence type="predicted"/>
<dbReference type="AlphaFoldDB" id="A0A2N1J316"/>